<sequence>ISKEYITVVGGTYFSMNFPHSNNTANNMLDVSSKL</sequence>
<feature type="non-terminal residue" evidence="1">
    <location>
        <position position="35"/>
    </location>
</feature>
<evidence type="ECO:0000313" key="2">
    <source>
        <dbReference type="Proteomes" id="UP000694251"/>
    </source>
</evidence>
<organism evidence="1 2">
    <name type="scientific">Arabidopsis suecica</name>
    <name type="common">Swedish thale-cress</name>
    <name type="synonym">Cardaminopsis suecica</name>
    <dbReference type="NCBI Taxonomy" id="45249"/>
    <lineage>
        <taxon>Eukaryota</taxon>
        <taxon>Viridiplantae</taxon>
        <taxon>Streptophyta</taxon>
        <taxon>Embryophyta</taxon>
        <taxon>Tracheophyta</taxon>
        <taxon>Spermatophyta</taxon>
        <taxon>Magnoliopsida</taxon>
        <taxon>eudicotyledons</taxon>
        <taxon>Gunneridae</taxon>
        <taxon>Pentapetalae</taxon>
        <taxon>rosids</taxon>
        <taxon>malvids</taxon>
        <taxon>Brassicales</taxon>
        <taxon>Brassicaceae</taxon>
        <taxon>Camelineae</taxon>
        <taxon>Arabidopsis</taxon>
    </lineage>
</organism>
<protein>
    <submittedName>
        <fullName evidence="1">Uncharacterized protein</fullName>
    </submittedName>
</protein>
<keyword evidence="2" id="KW-1185">Reference proteome</keyword>
<dbReference type="EMBL" id="JAEFBJ010000005">
    <property type="protein sequence ID" value="KAG7610728.1"/>
    <property type="molecule type" value="Genomic_DNA"/>
</dbReference>
<dbReference type="AlphaFoldDB" id="A0A8T2DEL9"/>
<proteinExistence type="predicted"/>
<evidence type="ECO:0000313" key="1">
    <source>
        <dbReference type="EMBL" id="KAG7610728.1"/>
    </source>
</evidence>
<dbReference type="Proteomes" id="UP000694251">
    <property type="component" value="Chromosome 5"/>
</dbReference>
<comment type="caution">
    <text evidence="1">The sequence shown here is derived from an EMBL/GenBank/DDBJ whole genome shotgun (WGS) entry which is preliminary data.</text>
</comment>
<name>A0A8T2DEL9_ARASU</name>
<feature type="non-terminal residue" evidence="1">
    <location>
        <position position="1"/>
    </location>
</feature>
<accession>A0A8T2DEL9</accession>
<gene>
    <name evidence="1" type="ORF">ISN44_As05g027350</name>
</gene>
<reference evidence="1 2" key="1">
    <citation type="submission" date="2020-12" db="EMBL/GenBank/DDBJ databases">
        <title>Concerted genomic and epigenomic changes stabilize Arabidopsis allopolyploids.</title>
        <authorList>
            <person name="Chen Z."/>
        </authorList>
    </citation>
    <scope>NUCLEOTIDE SEQUENCE [LARGE SCALE GENOMIC DNA]</scope>
    <source>
        <strain evidence="1">As9502</strain>
        <tissue evidence="1">Leaf</tissue>
    </source>
</reference>